<feature type="transmembrane region" description="Helical" evidence="5">
    <location>
        <begin position="32"/>
        <end position="54"/>
    </location>
</feature>
<sequence>MSSSPNPDPNTPILRDHVYDGIQEYDQKLPNWWLFTLYIAIAFFVFYWLAYYQLGVIQSDEERINDAMAKIDNTRLKELESLDDPKLWAMSLDPATIAAGKATFQQNCAACHAPDLSGTLAGTKLPGVSLSDVEWKHGGLPTEVLKIVRKGSPDASKGMPPWEPQLGVKRVVEVVAYIMSHHKEGQPITKAADSPSH</sequence>
<dbReference type="AlphaFoldDB" id="A0A5R8KES6"/>
<dbReference type="Gene3D" id="1.10.760.10">
    <property type="entry name" value="Cytochrome c-like domain"/>
    <property type="match status" value="1"/>
</dbReference>
<evidence type="ECO:0000256" key="5">
    <source>
        <dbReference type="SAM" id="Phobius"/>
    </source>
</evidence>
<keyword evidence="5" id="KW-0472">Membrane</keyword>
<accession>A0A5R8KES6</accession>
<comment type="caution">
    <text evidence="7">The sequence shown here is derived from an EMBL/GenBank/DDBJ whole genome shotgun (WGS) entry which is preliminary data.</text>
</comment>
<keyword evidence="3 4" id="KW-0408">Iron</keyword>
<proteinExistence type="predicted"/>
<evidence type="ECO:0000256" key="4">
    <source>
        <dbReference type="PROSITE-ProRule" id="PRU00433"/>
    </source>
</evidence>
<dbReference type="PANTHER" id="PTHR33751">
    <property type="entry name" value="CBB3-TYPE CYTOCHROME C OXIDASE SUBUNIT FIXP"/>
    <property type="match status" value="1"/>
</dbReference>
<dbReference type="GO" id="GO:0009055">
    <property type="term" value="F:electron transfer activity"/>
    <property type="evidence" value="ECO:0007669"/>
    <property type="project" value="InterPro"/>
</dbReference>
<evidence type="ECO:0000259" key="6">
    <source>
        <dbReference type="PROSITE" id="PS51007"/>
    </source>
</evidence>
<dbReference type="RefSeq" id="WP_138086277.1">
    <property type="nucleotide sequence ID" value="NZ_VAUV01000007.1"/>
</dbReference>
<keyword evidence="2 4" id="KW-0479">Metal-binding</keyword>
<keyword evidence="5" id="KW-0812">Transmembrane</keyword>
<dbReference type="InterPro" id="IPR036909">
    <property type="entry name" value="Cyt_c-like_dom_sf"/>
</dbReference>
<dbReference type="InterPro" id="IPR009056">
    <property type="entry name" value="Cyt_c-like_dom"/>
</dbReference>
<dbReference type="Gene3D" id="6.10.280.130">
    <property type="match status" value="1"/>
</dbReference>
<dbReference type="InterPro" id="IPR050597">
    <property type="entry name" value="Cytochrome_c_Oxidase_Subunit"/>
</dbReference>
<dbReference type="OrthoDB" id="7933886at2"/>
<evidence type="ECO:0000256" key="2">
    <source>
        <dbReference type="ARBA" id="ARBA00022723"/>
    </source>
</evidence>
<dbReference type="PROSITE" id="PS51007">
    <property type="entry name" value="CYTC"/>
    <property type="match status" value="1"/>
</dbReference>
<evidence type="ECO:0000313" key="8">
    <source>
        <dbReference type="Proteomes" id="UP000306196"/>
    </source>
</evidence>
<reference evidence="7 8" key="1">
    <citation type="submission" date="2019-05" db="EMBL/GenBank/DDBJ databases">
        <title>Verrucobacter flavum gen. nov., sp. nov. a new member of the family Verrucomicrobiaceae.</title>
        <authorList>
            <person name="Szuroczki S."/>
            <person name="Abbaszade G."/>
            <person name="Szabo A."/>
            <person name="Felfoldi T."/>
            <person name="Schumann P."/>
            <person name="Boka K."/>
            <person name="Keki Z."/>
            <person name="Toumi M."/>
            <person name="Toth E."/>
        </authorList>
    </citation>
    <scope>NUCLEOTIDE SEQUENCE [LARGE SCALE GENOMIC DNA]</scope>
    <source>
        <strain evidence="7 8">MG-N-17</strain>
    </source>
</reference>
<protein>
    <submittedName>
        <fullName evidence="7">C-type cytochrome</fullName>
    </submittedName>
</protein>
<dbReference type="GO" id="GO:0020037">
    <property type="term" value="F:heme binding"/>
    <property type="evidence" value="ECO:0007669"/>
    <property type="project" value="InterPro"/>
</dbReference>
<dbReference type="Proteomes" id="UP000306196">
    <property type="component" value="Unassembled WGS sequence"/>
</dbReference>
<dbReference type="InterPro" id="IPR032858">
    <property type="entry name" value="CcoP_N"/>
</dbReference>
<dbReference type="GO" id="GO:0046872">
    <property type="term" value="F:metal ion binding"/>
    <property type="evidence" value="ECO:0007669"/>
    <property type="project" value="UniProtKB-KW"/>
</dbReference>
<gene>
    <name evidence="7" type="ORF">FEM03_10885</name>
</gene>
<dbReference type="Pfam" id="PF14715">
    <property type="entry name" value="FixP_N"/>
    <property type="match status" value="1"/>
</dbReference>
<organism evidence="7 8">
    <name type="scientific">Phragmitibacter flavus</name>
    <dbReference type="NCBI Taxonomy" id="2576071"/>
    <lineage>
        <taxon>Bacteria</taxon>
        <taxon>Pseudomonadati</taxon>
        <taxon>Verrucomicrobiota</taxon>
        <taxon>Verrucomicrobiia</taxon>
        <taxon>Verrucomicrobiales</taxon>
        <taxon>Verrucomicrobiaceae</taxon>
        <taxon>Phragmitibacter</taxon>
    </lineage>
</organism>
<evidence type="ECO:0000313" key="7">
    <source>
        <dbReference type="EMBL" id="TLD70806.1"/>
    </source>
</evidence>
<dbReference type="Pfam" id="PF13442">
    <property type="entry name" value="Cytochrome_CBB3"/>
    <property type="match status" value="1"/>
</dbReference>
<feature type="domain" description="Cytochrome c" evidence="6">
    <location>
        <begin position="95"/>
        <end position="182"/>
    </location>
</feature>
<dbReference type="PANTHER" id="PTHR33751:SF1">
    <property type="entry name" value="CBB3-TYPE CYTOCHROME C OXIDASE SUBUNIT FIXP"/>
    <property type="match status" value="1"/>
</dbReference>
<name>A0A5R8KES6_9BACT</name>
<keyword evidence="5" id="KW-1133">Transmembrane helix</keyword>
<dbReference type="InterPro" id="IPR038414">
    <property type="entry name" value="CcoP_N_sf"/>
</dbReference>
<evidence type="ECO:0000256" key="1">
    <source>
        <dbReference type="ARBA" id="ARBA00022617"/>
    </source>
</evidence>
<evidence type="ECO:0000256" key="3">
    <source>
        <dbReference type="ARBA" id="ARBA00023004"/>
    </source>
</evidence>
<keyword evidence="1 4" id="KW-0349">Heme</keyword>
<keyword evidence="8" id="KW-1185">Reference proteome</keyword>
<dbReference type="EMBL" id="VAUV01000007">
    <property type="protein sequence ID" value="TLD70806.1"/>
    <property type="molecule type" value="Genomic_DNA"/>
</dbReference>
<dbReference type="SUPFAM" id="SSF46626">
    <property type="entry name" value="Cytochrome c"/>
    <property type="match status" value="1"/>
</dbReference>